<proteinExistence type="predicted"/>
<protein>
    <submittedName>
        <fullName evidence="1">Uncharacterized protein</fullName>
    </submittedName>
</protein>
<reference evidence="1 2" key="1">
    <citation type="submission" date="2021-06" db="EMBL/GenBank/DDBJ databases">
        <title>Caerostris darwini draft genome.</title>
        <authorList>
            <person name="Kono N."/>
            <person name="Arakawa K."/>
        </authorList>
    </citation>
    <scope>NUCLEOTIDE SEQUENCE [LARGE SCALE GENOMIC DNA]</scope>
</reference>
<dbReference type="EMBL" id="BPLQ01014939">
    <property type="protein sequence ID" value="GIY84531.1"/>
    <property type="molecule type" value="Genomic_DNA"/>
</dbReference>
<sequence length="113" mass="12426">MVRGQRTIVKVNDLSPNGVAPLSHVVRQLTLRARANRRRTRIQAPPSREEPRRLTALTAARQAHVVHKPFSKQACPCAVNAIQESSEAIISLGEQDNYTGLDVALDGHLSVSR</sequence>
<dbReference type="AlphaFoldDB" id="A0AAV4WNP9"/>
<dbReference type="Proteomes" id="UP001054837">
    <property type="component" value="Unassembled WGS sequence"/>
</dbReference>
<evidence type="ECO:0000313" key="2">
    <source>
        <dbReference type="Proteomes" id="UP001054837"/>
    </source>
</evidence>
<evidence type="ECO:0000313" key="1">
    <source>
        <dbReference type="EMBL" id="GIY84531.1"/>
    </source>
</evidence>
<gene>
    <name evidence="1" type="ORF">CDAR_168741</name>
</gene>
<organism evidence="1 2">
    <name type="scientific">Caerostris darwini</name>
    <dbReference type="NCBI Taxonomy" id="1538125"/>
    <lineage>
        <taxon>Eukaryota</taxon>
        <taxon>Metazoa</taxon>
        <taxon>Ecdysozoa</taxon>
        <taxon>Arthropoda</taxon>
        <taxon>Chelicerata</taxon>
        <taxon>Arachnida</taxon>
        <taxon>Araneae</taxon>
        <taxon>Araneomorphae</taxon>
        <taxon>Entelegynae</taxon>
        <taxon>Araneoidea</taxon>
        <taxon>Araneidae</taxon>
        <taxon>Caerostris</taxon>
    </lineage>
</organism>
<comment type="caution">
    <text evidence="1">The sequence shown here is derived from an EMBL/GenBank/DDBJ whole genome shotgun (WGS) entry which is preliminary data.</text>
</comment>
<accession>A0AAV4WNP9</accession>
<keyword evidence="2" id="KW-1185">Reference proteome</keyword>
<name>A0AAV4WNP9_9ARAC</name>